<dbReference type="InterPro" id="IPR011006">
    <property type="entry name" value="CheY-like_superfamily"/>
</dbReference>
<dbReference type="GO" id="GO:0003677">
    <property type="term" value="F:DNA binding"/>
    <property type="evidence" value="ECO:0007669"/>
    <property type="project" value="UniProtKB-KW"/>
</dbReference>
<dbReference type="SUPFAM" id="SSF46894">
    <property type="entry name" value="C-terminal effector domain of the bipartite response regulators"/>
    <property type="match status" value="1"/>
</dbReference>
<organism evidence="5 6">
    <name type="scientific">Brachybacterium alimentarium</name>
    <dbReference type="NCBI Taxonomy" id="47845"/>
    <lineage>
        <taxon>Bacteria</taxon>
        <taxon>Bacillati</taxon>
        <taxon>Actinomycetota</taxon>
        <taxon>Actinomycetes</taxon>
        <taxon>Micrococcales</taxon>
        <taxon>Dermabacteraceae</taxon>
        <taxon>Brachybacterium</taxon>
    </lineage>
</organism>
<dbReference type="CDD" id="cd06170">
    <property type="entry name" value="LuxR_C_like"/>
    <property type="match status" value="1"/>
</dbReference>
<accession>A0A2A3YHQ2</accession>
<evidence type="ECO:0000259" key="3">
    <source>
        <dbReference type="PROSITE" id="PS50043"/>
    </source>
</evidence>
<dbReference type="AlphaFoldDB" id="A0A2A3YHQ2"/>
<dbReference type="Gene3D" id="3.40.50.2300">
    <property type="match status" value="1"/>
</dbReference>
<dbReference type="SUPFAM" id="SSF52172">
    <property type="entry name" value="CheY-like"/>
    <property type="match status" value="1"/>
</dbReference>
<name>A0A2A3YHQ2_9MICO</name>
<dbReference type="PROSITE" id="PS50043">
    <property type="entry name" value="HTH_LUXR_2"/>
    <property type="match status" value="1"/>
</dbReference>
<dbReference type="InterPro" id="IPR016032">
    <property type="entry name" value="Sig_transdc_resp-reg_C-effctor"/>
</dbReference>
<protein>
    <submittedName>
        <fullName evidence="5">DNA-binding response regulator</fullName>
    </submittedName>
</protein>
<dbReference type="Pfam" id="PF00072">
    <property type="entry name" value="Response_reg"/>
    <property type="match status" value="1"/>
</dbReference>
<keyword evidence="2" id="KW-0597">Phosphoprotein</keyword>
<feature type="domain" description="HTH luxR-type" evidence="3">
    <location>
        <begin position="133"/>
        <end position="198"/>
    </location>
</feature>
<evidence type="ECO:0000313" key="6">
    <source>
        <dbReference type="Proteomes" id="UP000218598"/>
    </source>
</evidence>
<dbReference type="GO" id="GO:0000160">
    <property type="term" value="P:phosphorelay signal transduction system"/>
    <property type="evidence" value="ECO:0007669"/>
    <property type="project" value="InterPro"/>
</dbReference>
<dbReference type="PROSITE" id="PS50110">
    <property type="entry name" value="RESPONSE_REGULATORY"/>
    <property type="match status" value="1"/>
</dbReference>
<dbReference type="InterPro" id="IPR039420">
    <property type="entry name" value="WalR-like"/>
</dbReference>
<dbReference type="PRINTS" id="PR00038">
    <property type="entry name" value="HTHLUXR"/>
</dbReference>
<reference evidence="5 6" key="1">
    <citation type="journal article" date="2017" name="Elife">
        <title>Extensive horizontal gene transfer in cheese-associated bacteria.</title>
        <authorList>
            <person name="Bonham K.S."/>
            <person name="Wolfe B.E."/>
            <person name="Dutton R.J."/>
        </authorList>
    </citation>
    <scope>NUCLEOTIDE SEQUENCE [LARGE SCALE GENOMIC DNA]</scope>
    <source>
        <strain evidence="5 6">341_9</strain>
    </source>
</reference>
<evidence type="ECO:0000259" key="4">
    <source>
        <dbReference type="PROSITE" id="PS50110"/>
    </source>
</evidence>
<evidence type="ECO:0000256" key="2">
    <source>
        <dbReference type="PROSITE-ProRule" id="PRU00169"/>
    </source>
</evidence>
<evidence type="ECO:0000256" key="1">
    <source>
        <dbReference type="ARBA" id="ARBA00023125"/>
    </source>
</evidence>
<dbReference type="Proteomes" id="UP000218598">
    <property type="component" value="Unassembled WGS sequence"/>
</dbReference>
<dbReference type="PANTHER" id="PTHR43214">
    <property type="entry name" value="TWO-COMPONENT RESPONSE REGULATOR"/>
    <property type="match status" value="1"/>
</dbReference>
<dbReference type="GeneID" id="95328435"/>
<dbReference type="SMART" id="SM00421">
    <property type="entry name" value="HTH_LUXR"/>
    <property type="match status" value="1"/>
</dbReference>
<evidence type="ECO:0000313" key="5">
    <source>
        <dbReference type="EMBL" id="PCC38833.1"/>
    </source>
</evidence>
<dbReference type="InterPro" id="IPR001789">
    <property type="entry name" value="Sig_transdc_resp-reg_receiver"/>
</dbReference>
<keyword evidence="6" id="KW-1185">Reference proteome</keyword>
<feature type="domain" description="Response regulatory" evidence="4">
    <location>
        <begin position="3"/>
        <end position="119"/>
    </location>
</feature>
<dbReference type="InterPro" id="IPR000792">
    <property type="entry name" value="Tscrpt_reg_LuxR_C"/>
</dbReference>
<proteinExistence type="predicted"/>
<dbReference type="OrthoDB" id="9808843at2"/>
<dbReference type="RefSeq" id="WP_096166279.1">
    <property type="nucleotide sequence ID" value="NZ_BAAAIQ010000005.1"/>
</dbReference>
<dbReference type="EMBL" id="NRGR01000020">
    <property type="protein sequence ID" value="PCC38833.1"/>
    <property type="molecule type" value="Genomic_DNA"/>
</dbReference>
<dbReference type="Pfam" id="PF00196">
    <property type="entry name" value="GerE"/>
    <property type="match status" value="1"/>
</dbReference>
<dbReference type="SMART" id="SM00448">
    <property type="entry name" value="REC"/>
    <property type="match status" value="1"/>
</dbReference>
<dbReference type="PANTHER" id="PTHR43214:SF42">
    <property type="entry name" value="TRANSCRIPTIONAL REGULATORY PROTEIN DESR"/>
    <property type="match status" value="1"/>
</dbReference>
<feature type="modified residue" description="4-aspartylphosphate" evidence="2">
    <location>
        <position position="54"/>
    </location>
</feature>
<dbReference type="GO" id="GO:0006355">
    <property type="term" value="P:regulation of DNA-templated transcription"/>
    <property type="evidence" value="ECO:0007669"/>
    <property type="project" value="InterPro"/>
</dbReference>
<dbReference type="InterPro" id="IPR036388">
    <property type="entry name" value="WH-like_DNA-bd_sf"/>
</dbReference>
<keyword evidence="1 5" id="KW-0238">DNA-binding</keyword>
<dbReference type="Gene3D" id="1.10.10.10">
    <property type="entry name" value="Winged helix-like DNA-binding domain superfamily/Winged helix DNA-binding domain"/>
    <property type="match status" value="1"/>
</dbReference>
<gene>
    <name evidence="5" type="ORF">CIK66_13005</name>
</gene>
<sequence length="200" mass="21555">MIRVYLADDEELLRTALASLLNLDGDITVIAQAPSGDTVLADPARTEADVFLLDLEMPGLGGLDTAKALLAENPQRRIVIVTRHARPGILRSALAAGVRGFVPKYTPAEQLSTIVGRIDQGERYVDPDLALDAISVDCPLTERELDALRLTEDGRSVPEIATHLHLAQGTVRNYLSDAITKLGVSTRHAAAKHAKAHGWI</sequence>
<comment type="caution">
    <text evidence="5">The sequence shown here is derived from an EMBL/GenBank/DDBJ whole genome shotgun (WGS) entry which is preliminary data.</text>
</comment>